<sequence length="246" mass="28153">MATPLALCLSSPRTRARELPPVFLAPLLASVPIPLRQRNGFSTTAAFCGRRVFRKRKDNNPHRGESALRRTGPRVLLGMSKEPLPQPVLDPARRTKVQVDPNHGLWGFFNSDKKPLSTPEEDYAHGRAWRADELAQKSWEDLHSLWWMCCKERNRLATEAHERKRLGLTAGEFESHKREMVVRKTQKSIKQALTERWYAWDEAWKVAENDPEVDLRAEPGTSAYKPMLHEDDPMEEEAPQRASVAG</sequence>
<evidence type="ECO:0000313" key="10">
    <source>
        <dbReference type="Proteomes" id="UP001590951"/>
    </source>
</evidence>
<comment type="similarity">
    <text evidence="2">Belongs to the universal ribosomal protein uL29 family.</text>
</comment>
<dbReference type="InterPro" id="IPR010729">
    <property type="entry name" value="Ribosomal_uL29_mit"/>
</dbReference>
<evidence type="ECO:0000256" key="5">
    <source>
        <dbReference type="ARBA" id="ARBA00023274"/>
    </source>
</evidence>
<dbReference type="Pfam" id="PF06984">
    <property type="entry name" value="MRP-L47"/>
    <property type="match status" value="1"/>
</dbReference>
<keyword evidence="3" id="KW-0689">Ribosomal protein</keyword>
<keyword evidence="5" id="KW-0687">Ribonucleoprotein</keyword>
<dbReference type="EMBL" id="JBHFEH010000027">
    <property type="protein sequence ID" value="KAL2052382.1"/>
    <property type="molecule type" value="Genomic_DNA"/>
</dbReference>
<dbReference type="PANTHER" id="PTHR21183:SF18">
    <property type="entry name" value="LARGE RIBOSOMAL SUBUNIT PROTEIN UL29M"/>
    <property type="match status" value="1"/>
</dbReference>
<comment type="caution">
    <text evidence="9">The sequence shown here is derived from an EMBL/GenBank/DDBJ whole genome shotgun (WGS) entry which is preliminary data.</text>
</comment>
<evidence type="ECO:0000256" key="2">
    <source>
        <dbReference type="ARBA" id="ARBA00009254"/>
    </source>
</evidence>
<proteinExistence type="inferred from homology"/>
<reference evidence="9 10" key="1">
    <citation type="submission" date="2024-09" db="EMBL/GenBank/DDBJ databases">
        <title>Rethinking Asexuality: The Enigmatic Case of Functional Sexual Genes in Lepraria (Stereocaulaceae).</title>
        <authorList>
            <person name="Doellman M."/>
            <person name="Sun Y."/>
            <person name="Barcenas-Pena A."/>
            <person name="Lumbsch H.T."/>
            <person name="Grewe F."/>
        </authorList>
    </citation>
    <scope>NUCLEOTIDE SEQUENCE [LARGE SCALE GENOMIC DNA]</scope>
    <source>
        <strain evidence="9 10">Grewe 0041</strain>
    </source>
</reference>
<accession>A0ABR4B4Y5</accession>
<dbReference type="PANTHER" id="PTHR21183">
    <property type="entry name" value="RIBOSOMAL PROTEIN L47, MITOCHONDRIAL-RELATED"/>
    <property type="match status" value="1"/>
</dbReference>
<evidence type="ECO:0000256" key="4">
    <source>
        <dbReference type="ARBA" id="ARBA00023128"/>
    </source>
</evidence>
<evidence type="ECO:0000256" key="7">
    <source>
        <dbReference type="ARBA" id="ARBA00035399"/>
    </source>
</evidence>
<dbReference type="Gene3D" id="6.10.330.20">
    <property type="match status" value="1"/>
</dbReference>
<dbReference type="Proteomes" id="UP001590951">
    <property type="component" value="Unassembled WGS sequence"/>
</dbReference>
<organism evidence="9 10">
    <name type="scientific">Lepraria finkii</name>
    <dbReference type="NCBI Taxonomy" id="1340010"/>
    <lineage>
        <taxon>Eukaryota</taxon>
        <taxon>Fungi</taxon>
        <taxon>Dikarya</taxon>
        <taxon>Ascomycota</taxon>
        <taxon>Pezizomycotina</taxon>
        <taxon>Lecanoromycetes</taxon>
        <taxon>OSLEUM clade</taxon>
        <taxon>Lecanoromycetidae</taxon>
        <taxon>Lecanorales</taxon>
        <taxon>Lecanorineae</taxon>
        <taxon>Stereocaulaceae</taxon>
        <taxon>Lepraria</taxon>
    </lineage>
</organism>
<evidence type="ECO:0000256" key="8">
    <source>
        <dbReference type="SAM" id="MobiDB-lite"/>
    </source>
</evidence>
<keyword evidence="10" id="KW-1185">Reference proteome</keyword>
<comment type="subcellular location">
    <subcellularLocation>
        <location evidence="1">Mitochondrion</location>
    </subcellularLocation>
</comment>
<gene>
    <name evidence="9" type="ORF">ABVK25_007254</name>
</gene>
<feature type="region of interest" description="Disordered" evidence="8">
    <location>
        <begin position="211"/>
        <end position="246"/>
    </location>
</feature>
<evidence type="ECO:0000256" key="3">
    <source>
        <dbReference type="ARBA" id="ARBA00022980"/>
    </source>
</evidence>
<name>A0ABR4B4Y5_9LECA</name>
<dbReference type="InterPro" id="IPR038340">
    <property type="entry name" value="MRP-L47_sf"/>
</dbReference>
<evidence type="ECO:0000256" key="1">
    <source>
        <dbReference type="ARBA" id="ARBA00004173"/>
    </source>
</evidence>
<evidence type="ECO:0000256" key="6">
    <source>
        <dbReference type="ARBA" id="ARBA00035289"/>
    </source>
</evidence>
<evidence type="ECO:0000313" key="9">
    <source>
        <dbReference type="EMBL" id="KAL2052382.1"/>
    </source>
</evidence>
<keyword evidence="4" id="KW-0496">Mitochondrion</keyword>
<protein>
    <recommendedName>
        <fullName evidence="6">Large ribosomal subunit protein uL29m</fullName>
    </recommendedName>
    <alternativeName>
        <fullName evidence="7">54S ribosomal protein L4, mitochondrial</fullName>
    </alternativeName>
</protein>